<comment type="caution">
    <text evidence="1">The sequence shown here is derived from an EMBL/GenBank/DDBJ whole genome shotgun (WGS) entry which is preliminary data.</text>
</comment>
<evidence type="ECO:0000313" key="2">
    <source>
        <dbReference type="Proteomes" id="UP000324800"/>
    </source>
</evidence>
<gene>
    <name evidence="1" type="ORF">EZS28_034773</name>
</gene>
<dbReference type="EMBL" id="SNRW01016116">
    <property type="protein sequence ID" value="KAA6369699.1"/>
    <property type="molecule type" value="Genomic_DNA"/>
</dbReference>
<reference evidence="1 2" key="1">
    <citation type="submission" date="2019-03" db="EMBL/GenBank/DDBJ databases">
        <title>Single cell metagenomics reveals metabolic interactions within the superorganism composed of flagellate Streblomastix strix and complex community of Bacteroidetes bacteria on its surface.</title>
        <authorList>
            <person name="Treitli S.C."/>
            <person name="Kolisko M."/>
            <person name="Husnik F."/>
            <person name="Keeling P."/>
            <person name="Hampl V."/>
        </authorList>
    </citation>
    <scope>NUCLEOTIDE SEQUENCE [LARGE SCALE GENOMIC DNA]</scope>
    <source>
        <strain evidence="1">ST1C</strain>
    </source>
</reference>
<organism evidence="1 2">
    <name type="scientific">Streblomastix strix</name>
    <dbReference type="NCBI Taxonomy" id="222440"/>
    <lineage>
        <taxon>Eukaryota</taxon>
        <taxon>Metamonada</taxon>
        <taxon>Preaxostyla</taxon>
        <taxon>Oxymonadida</taxon>
        <taxon>Streblomastigidae</taxon>
        <taxon>Streblomastix</taxon>
    </lineage>
</organism>
<accession>A0A5J4UGJ8</accession>
<protein>
    <submittedName>
        <fullName evidence="1">Uncharacterized protein</fullName>
    </submittedName>
</protein>
<sequence length="84" mass="9603">MNGWTDDYVELSGTMKKTNGVEKQYELSMCIECIECIGSQAESLDSRHIRHNALKLVKWKNNMNCPCVHGVHGGQEMQINLKDY</sequence>
<proteinExistence type="predicted"/>
<name>A0A5J4UGJ8_9EUKA</name>
<dbReference type="AlphaFoldDB" id="A0A5J4UGJ8"/>
<dbReference type="Proteomes" id="UP000324800">
    <property type="component" value="Unassembled WGS sequence"/>
</dbReference>
<evidence type="ECO:0000313" key="1">
    <source>
        <dbReference type="EMBL" id="KAA6369699.1"/>
    </source>
</evidence>